<dbReference type="EMBL" id="JACEIK010013452">
    <property type="protein sequence ID" value="MCE3216513.1"/>
    <property type="molecule type" value="Genomic_DNA"/>
</dbReference>
<comment type="caution">
    <text evidence="2">The sequence shown here is derived from an EMBL/GenBank/DDBJ whole genome shotgun (WGS) entry which is preliminary data.</text>
</comment>
<reference evidence="2 3" key="1">
    <citation type="journal article" date="2021" name="BMC Genomics">
        <title>Datura genome reveals duplications of psychoactive alkaloid biosynthetic genes and high mutation rate following tissue culture.</title>
        <authorList>
            <person name="Rajewski A."/>
            <person name="Carter-House D."/>
            <person name="Stajich J."/>
            <person name="Litt A."/>
        </authorList>
    </citation>
    <scope>NUCLEOTIDE SEQUENCE [LARGE SCALE GENOMIC DNA]</scope>
    <source>
        <strain evidence="2">AR-01</strain>
    </source>
</reference>
<dbReference type="Proteomes" id="UP000823775">
    <property type="component" value="Unassembled WGS sequence"/>
</dbReference>
<evidence type="ECO:0000313" key="2">
    <source>
        <dbReference type="EMBL" id="MCE3216513.1"/>
    </source>
</evidence>
<evidence type="ECO:0000256" key="1">
    <source>
        <dbReference type="SAM" id="MobiDB-lite"/>
    </source>
</evidence>
<name>A0ABS8WWS8_DATST</name>
<evidence type="ECO:0000313" key="3">
    <source>
        <dbReference type="Proteomes" id="UP000823775"/>
    </source>
</evidence>
<keyword evidence="3" id="KW-1185">Reference proteome</keyword>
<organism evidence="2 3">
    <name type="scientific">Datura stramonium</name>
    <name type="common">Jimsonweed</name>
    <name type="synonym">Common thornapple</name>
    <dbReference type="NCBI Taxonomy" id="4076"/>
    <lineage>
        <taxon>Eukaryota</taxon>
        <taxon>Viridiplantae</taxon>
        <taxon>Streptophyta</taxon>
        <taxon>Embryophyta</taxon>
        <taxon>Tracheophyta</taxon>
        <taxon>Spermatophyta</taxon>
        <taxon>Magnoliopsida</taxon>
        <taxon>eudicotyledons</taxon>
        <taxon>Gunneridae</taxon>
        <taxon>Pentapetalae</taxon>
        <taxon>asterids</taxon>
        <taxon>lamiids</taxon>
        <taxon>Solanales</taxon>
        <taxon>Solanaceae</taxon>
        <taxon>Solanoideae</taxon>
        <taxon>Datureae</taxon>
        <taxon>Datura</taxon>
    </lineage>
</organism>
<feature type="compositionally biased region" description="Acidic residues" evidence="1">
    <location>
        <begin position="111"/>
        <end position="121"/>
    </location>
</feature>
<gene>
    <name evidence="2" type="ORF">HAX54_006759</name>
</gene>
<sequence>MNGIPINVEGAHLKCVEKRKGKKRSKLRIGGLLNRFLREHDIEEEEADYRPAYDPRGIEVTKTKEPEGINGPVLFFNEHNARIDNMLSHLYNYPLSEHSRALCRVGPGYEEPLDDDVSMEDEMTRVDSDLESSDDNEEDSEMGEAALAPTENKE</sequence>
<proteinExistence type="predicted"/>
<accession>A0ABS8WWS8</accession>
<feature type="region of interest" description="Disordered" evidence="1">
    <location>
        <begin position="107"/>
        <end position="154"/>
    </location>
</feature>
<feature type="compositionally biased region" description="Acidic residues" evidence="1">
    <location>
        <begin position="129"/>
        <end position="142"/>
    </location>
</feature>
<protein>
    <submittedName>
        <fullName evidence="2">Uncharacterized protein</fullName>
    </submittedName>
</protein>